<evidence type="ECO:0000313" key="1">
    <source>
        <dbReference type="EMBL" id="KIW85220.1"/>
    </source>
</evidence>
<evidence type="ECO:0000313" key="2">
    <source>
        <dbReference type="Proteomes" id="UP000053029"/>
    </source>
</evidence>
<accession>A0A0D2H2Z6</accession>
<dbReference type="VEuPathDB" id="FungiDB:Z517_00610"/>
<name>A0A0D2H2Z6_9EURO</name>
<protein>
    <submittedName>
        <fullName evidence="1">Uncharacterized protein</fullName>
    </submittedName>
</protein>
<dbReference type="AlphaFoldDB" id="A0A0D2H2Z6"/>
<proteinExistence type="predicted"/>
<dbReference type="HOGENOM" id="CLU_2184000_0_0_1"/>
<organism evidence="1 2">
    <name type="scientific">Fonsecaea pedrosoi CBS 271.37</name>
    <dbReference type="NCBI Taxonomy" id="1442368"/>
    <lineage>
        <taxon>Eukaryota</taxon>
        <taxon>Fungi</taxon>
        <taxon>Dikarya</taxon>
        <taxon>Ascomycota</taxon>
        <taxon>Pezizomycotina</taxon>
        <taxon>Eurotiomycetes</taxon>
        <taxon>Chaetothyriomycetidae</taxon>
        <taxon>Chaetothyriales</taxon>
        <taxon>Herpotrichiellaceae</taxon>
        <taxon>Fonsecaea</taxon>
    </lineage>
</organism>
<keyword evidence="2" id="KW-1185">Reference proteome</keyword>
<dbReference type="EMBL" id="KN846969">
    <property type="protein sequence ID" value="KIW85220.1"/>
    <property type="molecule type" value="Genomic_DNA"/>
</dbReference>
<reference evidence="1 2" key="1">
    <citation type="submission" date="2015-01" db="EMBL/GenBank/DDBJ databases">
        <title>The Genome Sequence of Fonsecaea pedrosoi CBS 271.37.</title>
        <authorList>
            <consortium name="The Broad Institute Genomics Platform"/>
            <person name="Cuomo C."/>
            <person name="de Hoog S."/>
            <person name="Gorbushina A."/>
            <person name="Stielow B."/>
            <person name="Teixiera M."/>
            <person name="Abouelleil A."/>
            <person name="Chapman S.B."/>
            <person name="Priest M."/>
            <person name="Young S.K."/>
            <person name="Wortman J."/>
            <person name="Nusbaum C."/>
            <person name="Birren B."/>
        </authorList>
    </citation>
    <scope>NUCLEOTIDE SEQUENCE [LARGE SCALE GENOMIC DNA]</scope>
    <source>
        <strain evidence="1 2">CBS 271.37</strain>
    </source>
</reference>
<dbReference type="OrthoDB" id="5400577at2759"/>
<dbReference type="STRING" id="1442368.A0A0D2H2Z6"/>
<dbReference type="GeneID" id="25300100"/>
<gene>
    <name evidence="1" type="ORF">Z517_00610</name>
</gene>
<dbReference type="RefSeq" id="XP_013289028.1">
    <property type="nucleotide sequence ID" value="XM_013433574.1"/>
</dbReference>
<dbReference type="Proteomes" id="UP000053029">
    <property type="component" value="Unassembled WGS sequence"/>
</dbReference>
<sequence length="109" mass="11612">MATSLAHILKPMKAGTPINGRLGIMRKGHQRQGLPPPDEDGARQQYLAGGVAALDLTAVKDFIRFYISTCFPVLEGGLPNPTSTPDAICTVAEFLFAGLFRSTKSARPG</sequence>